<evidence type="ECO:0000313" key="2">
    <source>
        <dbReference type="Proteomes" id="UP000299102"/>
    </source>
</evidence>
<dbReference type="EMBL" id="BGZK01000119">
    <property type="protein sequence ID" value="GBP20514.1"/>
    <property type="molecule type" value="Genomic_DNA"/>
</dbReference>
<organism evidence="1 2">
    <name type="scientific">Eumeta variegata</name>
    <name type="common">Bagworm moth</name>
    <name type="synonym">Eumeta japonica</name>
    <dbReference type="NCBI Taxonomy" id="151549"/>
    <lineage>
        <taxon>Eukaryota</taxon>
        <taxon>Metazoa</taxon>
        <taxon>Ecdysozoa</taxon>
        <taxon>Arthropoda</taxon>
        <taxon>Hexapoda</taxon>
        <taxon>Insecta</taxon>
        <taxon>Pterygota</taxon>
        <taxon>Neoptera</taxon>
        <taxon>Endopterygota</taxon>
        <taxon>Lepidoptera</taxon>
        <taxon>Glossata</taxon>
        <taxon>Ditrysia</taxon>
        <taxon>Tineoidea</taxon>
        <taxon>Psychidae</taxon>
        <taxon>Oiketicinae</taxon>
        <taxon>Eumeta</taxon>
    </lineage>
</organism>
<dbReference type="AlphaFoldDB" id="A0A4C1U383"/>
<evidence type="ECO:0000313" key="1">
    <source>
        <dbReference type="EMBL" id="GBP20514.1"/>
    </source>
</evidence>
<gene>
    <name evidence="1" type="ORF">EVAR_78891_1</name>
</gene>
<sequence length="117" mass="13211">MDSHILDEAQQRKRLRHRILEISTTGLPPVQINRPILTVGVRKWPSGAAFMNTEDNGVSRHMARCKAARVLAAVGFGANDFIRPKKTTTATGHLTLQYFDNVTNKRGAYRIFHSYAY</sequence>
<comment type="caution">
    <text evidence="1">The sequence shown here is derived from an EMBL/GenBank/DDBJ whole genome shotgun (WGS) entry which is preliminary data.</text>
</comment>
<accession>A0A4C1U383</accession>
<reference evidence="1 2" key="1">
    <citation type="journal article" date="2019" name="Commun. Biol.">
        <title>The bagworm genome reveals a unique fibroin gene that provides high tensile strength.</title>
        <authorList>
            <person name="Kono N."/>
            <person name="Nakamura H."/>
            <person name="Ohtoshi R."/>
            <person name="Tomita M."/>
            <person name="Numata K."/>
            <person name="Arakawa K."/>
        </authorList>
    </citation>
    <scope>NUCLEOTIDE SEQUENCE [LARGE SCALE GENOMIC DNA]</scope>
</reference>
<name>A0A4C1U383_EUMVA</name>
<protein>
    <submittedName>
        <fullName evidence="1">Uncharacterized protein</fullName>
    </submittedName>
</protein>
<keyword evidence="2" id="KW-1185">Reference proteome</keyword>
<dbReference type="Proteomes" id="UP000299102">
    <property type="component" value="Unassembled WGS sequence"/>
</dbReference>
<proteinExistence type="predicted"/>